<dbReference type="InterPro" id="IPR029006">
    <property type="entry name" value="ADF-H/Gelsolin-like_dom_sf"/>
</dbReference>
<gene>
    <name evidence="5" type="ORF">PHAVU_006G064200g</name>
</gene>
<accession>V7BQ56</accession>
<dbReference type="InterPro" id="IPR007123">
    <property type="entry name" value="Gelsolin-like_dom"/>
</dbReference>
<dbReference type="PANTHER" id="PTHR11977">
    <property type="entry name" value="VILLIN"/>
    <property type="match status" value="1"/>
</dbReference>
<dbReference type="PANTHER" id="PTHR11977:SF25">
    <property type="entry name" value="VILLIN-1"/>
    <property type="match status" value="1"/>
</dbReference>
<dbReference type="Proteomes" id="UP000000226">
    <property type="component" value="Chromosome 6"/>
</dbReference>
<dbReference type="Gene3D" id="3.40.20.10">
    <property type="entry name" value="Severin"/>
    <property type="match status" value="6"/>
</dbReference>
<dbReference type="InterPro" id="IPR003128">
    <property type="entry name" value="Villin_headpiece"/>
</dbReference>
<dbReference type="PRINTS" id="PR00597">
    <property type="entry name" value="GELSOLIN"/>
</dbReference>
<protein>
    <recommendedName>
        <fullName evidence="4">HP domain-containing protein</fullName>
    </recommendedName>
</protein>
<dbReference type="eggNOG" id="KOG0443">
    <property type="taxonomic scope" value="Eukaryota"/>
</dbReference>
<dbReference type="CDD" id="cd11289">
    <property type="entry name" value="gelsolin_S2_like"/>
    <property type="match status" value="1"/>
</dbReference>
<dbReference type="SUPFAM" id="SSF47050">
    <property type="entry name" value="VHP, Villin headpiece domain"/>
    <property type="match status" value="1"/>
</dbReference>
<dbReference type="Gramene" id="ESW18716">
    <property type="protein sequence ID" value="ESW18716"/>
    <property type="gene ID" value="PHAVU_006G064200g"/>
</dbReference>
<keyword evidence="1" id="KW-0117">Actin capping</keyword>
<evidence type="ECO:0000313" key="6">
    <source>
        <dbReference type="Proteomes" id="UP000000226"/>
    </source>
</evidence>
<feature type="domain" description="HP" evidence="4">
    <location>
        <begin position="868"/>
        <end position="933"/>
    </location>
</feature>
<dbReference type="OrthoDB" id="6375767at2759"/>
<dbReference type="CDD" id="cd11288">
    <property type="entry name" value="gelsolin_S5_like"/>
    <property type="match status" value="1"/>
</dbReference>
<feature type="compositionally biased region" description="Low complexity" evidence="3">
    <location>
        <begin position="797"/>
        <end position="810"/>
    </location>
</feature>
<dbReference type="SUPFAM" id="SSF55753">
    <property type="entry name" value="Actin depolymerizing proteins"/>
    <property type="match status" value="6"/>
</dbReference>
<keyword evidence="2" id="KW-0677">Repeat</keyword>
<dbReference type="Pfam" id="PF00626">
    <property type="entry name" value="Gelsolin"/>
    <property type="match status" value="5"/>
</dbReference>
<dbReference type="STRING" id="3885.V7BQ56"/>
<evidence type="ECO:0000259" key="4">
    <source>
        <dbReference type="PROSITE" id="PS51089"/>
    </source>
</evidence>
<dbReference type="EMBL" id="CM002293">
    <property type="protein sequence ID" value="ESW18716.1"/>
    <property type="molecule type" value="Genomic_DNA"/>
</dbReference>
<reference evidence="6" key="1">
    <citation type="journal article" date="2014" name="Nat. Genet.">
        <title>A reference genome for common bean and genome-wide analysis of dual domestications.</title>
        <authorList>
            <person name="Schmutz J."/>
            <person name="McClean P.E."/>
            <person name="Mamidi S."/>
            <person name="Wu G.A."/>
            <person name="Cannon S.B."/>
            <person name="Grimwood J."/>
            <person name="Jenkins J."/>
            <person name="Shu S."/>
            <person name="Song Q."/>
            <person name="Chavarro C."/>
            <person name="Torres-Torres M."/>
            <person name="Geffroy V."/>
            <person name="Moghaddam S.M."/>
            <person name="Gao D."/>
            <person name="Abernathy B."/>
            <person name="Barry K."/>
            <person name="Blair M."/>
            <person name="Brick M.A."/>
            <person name="Chovatia M."/>
            <person name="Gepts P."/>
            <person name="Goodstein D.M."/>
            <person name="Gonzales M."/>
            <person name="Hellsten U."/>
            <person name="Hyten D.L."/>
            <person name="Jia G."/>
            <person name="Kelly J.D."/>
            <person name="Kudrna D."/>
            <person name="Lee R."/>
            <person name="Richard M.M."/>
            <person name="Miklas P.N."/>
            <person name="Osorno J.M."/>
            <person name="Rodrigues J."/>
            <person name="Thareau V."/>
            <person name="Urrea C.A."/>
            <person name="Wang M."/>
            <person name="Yu Y."/>
            <person name="Zhang M."/>
            <person name="Wing R.A."/>
            <person name="Cregan P.B."/>
            <person name="Rokhsar D.S."/>
            <person name="Jackson S.A."/>
        </authorList>
    </citation>
    <scope>NUCLEOTIDE SEQUENCE [LARGE SCALE GENOMIC DNA]</scope>
    <source>
        <strain evidence="6">cv. G19833</strain>
    </source>
</reference>
<dbReference type="InterPro" id="IPR036886">
    <property type="entry name" value="Villin_headpiece_dom_sf"/>
</dbReference>
<dbReference type="PROSITE" id="PS51089">
    <property type="entry name" value="HP"/>
    <property type="match status" value="1"/>
</dbReference>
<dbReference type="GO" id="GO:0007015">
    <property type="term" value="P:actin filament organization"/>
    <property type="evidence" value="ECO:0007669"/>
    <property type="project" value="UniProtKB-ARBA"/>
</dbReference>
<evidence type="ECO:0000256" key="2">
    <source>
        <dbReference type="ARBA" id="ARBA00022737"/>
    </source>
</evidence>
<dbReference type="OMA" id="GHESTDF"/>
<dbReference type="AlphaFoldDB" id="V7BQ56"/>
<keyword evidence="6" id="KW-1185">Reference proteome</keyword>
<dbReference type="CDD" id="cd11293">
    <property type="entry name" value="gelsolin_S4_like"/>
    <property type="match status" value="1"/>
</dbReference>
<organism evidence="5 6">
    <name type="scientific">Phaseolus vulgaris</name>
    <name type="common">Kidney bean</name>
    <name type="synonym">French bean</name>
    <dbReference type="NCBI Taxonomy" id="3885"/>
    <lineage>
        <taxon>Eukaryota</taxon>
        <taxon>Viridiplantae</taxon>
        <taxon>Streptophyta</taxon>
        <taxon>Embryophyta</taxon>
        <taxon>Tracheophyta</taxon>
        <taxon>Spermatophyta</taxon>
        <taxon>Magnoliopsida</taxon>
        <taxon>eudicotyledons</taxon>
        <taxon>Gunneridae</taxon>
        <taxon>Pentapetalae</taxon>
        <taxon>rosids</taxon>
        <taxon>fabids</taxon>
        <taxon>Fabales</taxon>
        <taxon>Fabaceae</taxon>
        <taxon>Papilionoideae</taxon>
        <taxon>50 kb inversion clade</taxon>
        <taxon>NPAAA clade</taxon>
        <taxon>indigoferoid/millettioid clade</taxon>
        <taxon>Phaseoleae</taxon>
        <taxon>Phaseolus</taxon>
    </lineage>
</organism>
<evidence type="ECO:0000313" key="5">
    <source>
        <dbReference type="EMBL" id="ESW18716.1"/>
    </source>
</evidence>
<feature type="compositionally biased region" description="Polar residues" evidence="3">
    <location>
        <begin position="848"/>
        <end position="860"/>
    </location>
</feature>
<name>V7BQ56_PHAVU</name>
<dbReference type="Gene3D" id="1.10.950.10">
    <property type="entry name" value="Villin headpiece domain"/>
    <property type="match status" value="1"/>
</dbReference>
<dbReference type="GO" id="GO:0051015">
    <property type="term" value="F:actin filament binding"/>
    <property type="evidence" value="ECO:0007669"/>
    <property type="project" value="EnsemblPlants"/>
</dbReference>
<evidence type="ECO:0000256" key="1">
    <source>
        <dbReference type="ARBA" id="ARBA00022467"/>
    </source>
</evidence>
<dbReference type="CDD" id="cd11290">
    <property type="entry name" value="gelsolin_S1_like"/>
    <property type="match status" value="1"/>
</dbReference>
<feature type="compositionally biased region" description="Polar residues" evidence="3">
    <location>
        <begin position="783"/>
        <end position="796"/>
    </location>
</feature>
<evidence type="ECO:0000256" key="3">
    <source>
        <dbReference type="SAM" id="MobiDB-lite"/>
    </source>
</evidence>
<dbReference type="Pfam" id="PF02209">
    <property type="entry name" value="VHP"/>
    <property type="match status" value="1"/>
</dbReference>
<sequence>MPIVTKDMDSAFQTAGANPGLEIWCIENQRLVSVSKSSHGKFYTGSAYLVLNAVFPKIGPPHYDIHYWLGSEAKKVDSSLASEKALELDAALGSCSVQYREIQGQESQKFLSYFRPCLIPIEGVFTSKQGSLNGEYQVHLYTCKGDYVVHVKEVPFLRTTLNHEDVFILDTALKIFLFSGCNSTIQERAKALEVVQYIKENKHGGKCEVATIEDGKFVGDSDVGEFWSLFGGYAPIPRESPPIQESEAPPIKLFWINLQGKLCETGTNALSKEMLETDKCYMLDCDSEIFVWMGRQTLLTERRTAIRAIEDFVRNEGRSIKTHLTFLSEGLESTIFRSYFTNWPRTVELRLYEEGKEKVAAILKHQGYEVKELPEEDNEPSIDCSGTIKVWRVDGDELSLLSVTELTKLYSGDCYIVQYTFPGNGRDETLFYAWVGSKSVMEDKTAVVSHISTMADSIRTNPVMAQIHEGKEPAQFFSILHRLIIFKGGNSSGYRNFIEEKSMVDETYNENLVALFRVQGTSPDNMQAIQVDQVSASLNSSYCYILQNEGSIYTWIGSLSSARDHNLLDRLVELLNTKWLPVSVREGNEPDVFWDALGGKAEYPKGKEIQGFTDDPHLFALKIIKGKACLIDGSVSHADFLEFQPRRRLQGILLLQSETVHVKEIYNYTQDDLITEDVLLLDCQREIYVWVGLHSAVKSKQEALNLGQKFLEMDVLAEGLSLDIPIYIVTEGYEPPFFTCFFSWNHSKENIVGNSFERKLAILKGKAKSVEGHARTPLKATSRDSTPNGHRSFSAFSNGRGRSSSPLPSSAGDRLVSSSTPLTKKLFESSPANDSAEKPMPQLESPATELSSSNESASFTQKDRNVDGENLPIHPYERLRVVSANPVTSIDLTRREIYLSNEEFREKFGMPKSAFSKLPRWKQNKLKMSLDLF</sequence>
<dbReference type="SMART" id="SM00153">
    <property type="entry name" value="VHP"/>
    <property type="match status" value="1"/>
</dbReference>
<proteinExistence type="predicted"/>
<dbReference type="InterPro" id="IPR007122">
    <property type="entry name" value="Villin/Gelsolin"/>
</dbReference>
<feature type="region of interest" description="Disordered" evidence="3">
    <location>
        <begin position="772"/>
        <end position="871"/>
    </location>
</feature>
<dbReference type="FunFam" id="3.40.20.10:FF:000001">
    <property type="entry name" value="Gelsolin"/>
    <property type="match status" value="1"/>
</dbReference>
<dbReference type="SMART" id="SM00262">
    <property type="entry name" value="GEL"/>
    <property type="match status" value="6"/>
</dbReference>
<dbReference type="CDD" id="cd11292">
    <property type="entry name" value="gelsolin_S3_like"/>
    <property type="match status" value="1"/>
</dbReference>
<dbReference type="GO" id="GO:0051693">
    <property type="term" value="P:actin filament capping"/>
    <property type="evidence" value="ECO:0007669"/>
    <property type="project" value="UniProtKB-KW"/>
</dbReference>